<organism evidence="2 3">
    <name type="scientific">Piscinibacter aquaticus</name>
    <dbReference type="NCBI Taxonomy" id="392597"/>
    <lineage>
        <taxon>Bacteria</taxon>
        <taxon>Pseudomonadati</taxon>
        <taxon>Pseudomonadota</taxon>
        <taxon>Betaproteobacteria</taxon>
        <taxon>Burkholderiales</taxon>
        <taxon>Sphaerotilaceae</taxon>
        <taxon>Piscinibacter</taxon>
    </lineage>
</organism>
<evidence type="ECO:0008006" key="4">
    <source>
        <dbReference type="Google" id="ProtNLM"/>
    </source>
</evidence>
<protein>
    <recommendedName>
        <fullName evidence="4">Toxin CptA</fullName>
    </recommendedName>
</protein>
<sequence length="162" mass="17240">MAAMTAGAAYPAHSNRARRVASLLLSMLALAVLLAWAVTMASRGRAVWAGLALPMILAMASLAPWRSQPEGQLAREAVGWRFQPAAAGETATVGELVVAVDLGGWMLLRLRTEGACWRTRDPWLAVSQRDMAGTWHAFRRAVYSPRPSPAGLAAQAPADPPA</sequence>
<keyword evidence="3" id="KW-1185">Reference proteome</keyword>
<keyword evidence="1" id="KW-0812">Transmembrane</keyword>
<accession>A0A5C6TY88</accession>
<evidence type="ECO:0000256" key="1">
    <source>
        <dbReference type="SAM" id="Phobius"/>
    </source>
</evidence>
<feature type="transmembrane region" description="Helical" evidence="1">
    <location>
        <begin position="47"/>
        <end position="65"/>
    </location>
</feature>
<keyword evidence="1" id="KW-1133">Transmembrane helix</keyword>
<evidence type="ECO:0000313" key="3">
    <source>
        <dbReference type="Proteomes" id="UP000321832"/>
    </source>
</evidence>
<dbReference type="Proteomes" id="UP000321832">
    <property type="component" value="Unassembled WGS sequence"/>
</dbReference>
<proteinExistence type="predicted"/>
<comment type="caution">
    <text evidence="2">The sequence shown here is derived from an EMBL/GenBank/DDBJ whole genome shotgun (WGS) entry which is preliminary data.</text>
</comment>
<gene>
    <name evidence="2" type="ORF">FSC37_03400</name>
</gene>
<reference evidence="2 3" key="1">
    <citation type="submission" date="2019-08" db="EMBL/GenBank/DDBJ databases">
        <authorList>
            <person name="Khan S.A."/>
            <person name="Jeon C.O."/>
            <person name="Jeong S.E."/>
        </authorList>
    </citation>
    <scope>NUCLEOTIDE SEQUENCE [LARGE SCALE GENOMIC DNA]</scope>
    <source>
        <strain evidence="3">IMCC1728</strain>
    </source>
</reference>
<name>A0A5C6TY88_9BURK</name>
<keyword evidence="1" id="KW-0472">Membrane</keyword>
<dbReference type="AlphaFoldDB" id="A0A5C6TY88"/>
<evidence type="ECO:0000313" key="2">
    <source>
        <dbReference type="EMBL" id="TXC65487.1"/>
    </source>
</evidence>
<dbReference type="EMBL" id="VOPW01000001">
    <property type="protein sequence ID" value="TXC65487.1"/>
    <property type="molecule type" value="Genomic_DNA"/>
</dbReference>